<dbReference type="InParanoid" id="A0A507B5H2"/>
<dbReference type="EMBL" id="SKBQ01000116">
    <property type="protein sequence ID" value="TPX18365.1"/>
    <property type="molecule type" value="Genomic_DNA"/>
</dbReference>
<evidence type="ECO:0000313" key="2">
    <source>
        <dbReference type="EMBL" id="TPX18365.1"/>
    </source>
</evidence>
<dbReference type="PANTHER" id="PTHR40620:SF1">
    <property type="entry name" value="RESISTANCE PROTEIN CRD2, PUTATIVE (AFU_ORTHOLOGUE AFUA_4G04318)-RELATED"/>
    <property type="match status" value="1"/>
</dbReference>
<keyword evidence="3" id="KW-1185">Reference proteome</keyword>
<dbReference type="InterPro" id="IPR057193">
    <property type="entry name" value="DUF7871"/>
</dbReference>
<organism evidence="2 3">
    <name type="scientific">Thyridium curvatum</name>
    <dbReference type="NCBI Taxonomy" id="1093900"/>
    <lineage>
        <taxon>Eukaryota</taxon>
        <taxon>Fungi</taxon>
        <taxon>Dikarya</taxon>
        <taxon>Ascomycota</taxon>
        <taxon>Pezizomycotina</taxon>
        <taxon>Sordariomycetes</taxon>
        <taxon>Sordariomycetidae</taxon>
        <taxon>Thyridiales</taxon>
        <taxon>Thyridiaceae</taxon>
        <taxon>Thyridium</taxon>
    </lineage>
</organism>
<name>A0A507B5H2_9PEZI</name>
<reference evidence="2 3" key="1">
    <citation type="submission" date="2019-06" db="EMBL/GenBank/DDBJ databases">
        <title>Draft genome sequence of the filamentous fungus Phialemoniopsis curvata isolated from diesel fuel.</title>
        <authorList>
            <person name="Varaljay V.A."/>
            <person name="Lyon W.J."/>
            <person name="Crouch A.L."/>
            <person name="Drake C.E."/>
            <person name="Hollomon J.M."/>
            <person name="Nadeau L.J."/>
            <person name="Nunn H.S."/>
            <person name="Stevenson B.S."/>
            <person name="Bojanowski C.L."/>
            <person name="Crookes-Goodson W.J."/>
        </authorList>
    </citation>
    <scope>NUCLEOTIDE SEQUENCE [LARGE SCALE GENOMIC DNA]</scope>
    <source>
        <strain evidence="2 3">D216</strain>
    </source>
</reference>
<proteinExistence type="predicted"/>
<evidence type="ECO:0000313" key="3">
    <source>
        <dbReference type="Proteomes" id="UP000319257"/>
    </source>
</evidence>
<dbReference type="AlphaFoldDB" id="A0A507B5H2"/>
<feature type="domain" description="DUF7871" evidence="1">
    <location>
        <begin position="34"/>
        <end position="136"/>
    </location>
</feature>
<gene>
    <name evidence="2" type="ORF">E0L32_011740</name>
</gene>
<dbReference type="GeneID" id="41979187"/>
<dbReference type="OrthoDB" id="4140664at2759"/>
<accession>A0A507B5H2</accession>
<sequence>MATMVMKPTTCCGKGEAGCVCGKFAMGLPHRISSPCLSTTDKALFTAQQAKCSCGQQSALHCTCNKASTENTVTGPRCSCRARPAGQCTCDRATSENTKPTGQTCTCGARPADACTCEKSADPKFDPSNEIDFTTKK</sequence>
<protein>
    <recommendedName>
        <fullName evidence="1">DUF7871 domain-containing protein</fullName>
    </recommendedName>
</protein>
<dbReference type="Pfam" id="PF25277">
    <property type="entry name" value="DUF7871"/>
    <property type="match status" value="1"/>
</dbReference>
<evidence type="ECO:0000259" key="1">
    <source>
        <dbReference type="Pfam" id="PF25277"/>
    </source>
</evidence>
<dbReference type="RefSeq" id="XP_031000076.1">
    <property type="nucleotide sequence ID" value="XM_031134502.1"/>
</dbReference>
<dbReference type="Proteomes" id="UP000319257">
    <property type="component" value="Unassembled WGS sequence"/>
</dbReference>
<dbReference type="PANTHER" id="PTHR40620">
    <property type="entry name" value="RESISTANCE PROTEIN CRD2, PUTATIVE (AFU_ORTHOLOGUE AFUA_4G04318)-RELATED"/>
    <property type="match status" value="1"/>
</dbReference>
<comment type="caution">
    <text evidence="2">The sequence shown here is derived from an EMBL/GenBank/DDBJ whole genome shotgun (WGS) entry which is preliminary data.</text>
</comment>